<feature type="compositionally biased region" description="Low complexity" evidence="1">
    <location>
        <begin position="279"/>
        <end position="293"/>
    </location>
</feature>
<organism evidence="2 3">
    <name type="scientific">Dictyocaulus viviparus</name>
    <name type="common">Bovine lungworm</name>
    <dbReference type="NCBI Taxonomy" id="29172"/>
    <lineage>
        <taxon>Eukaryota</taxon>
        <taxon>Metazoa</taxon>
        <taxon>Ecdysozoa</taxon>
        <taxon>Nematoda</taxon>
        <taxon>Chromadorea</taxon>
        <taxon>Rhabditida</taxon>
        <taxon>Rhabditina</taxon>
        <taxon>Rhabditomorpha</taxon>
        <taxon>Strongyloidea</taxon>
        <taxon>Metastrongylidae</taxon>
        <taxon>Dictyocaulus</taxon>
    </lineage>
</organism>
<evidence type="ECO:0000313" key="3">
    <source>
        <dbReference type="Proteomes" id="UP000053766"/>
    </source>
</evidence>
<dbReference type="Gene3D" id="3.60.21.10">
    <property type="match status" value="1"/>
</dbReference>
<protein>
    <submittedName>
        <fullName evidence="2">Uncharacterized protein</fullName>
    </submittedName>
</protein>
<gene>
    <name evidence="2" type="ORF">DICVIV_09770</name>
</gene>
<reference evidence="3" key="2">
    <citation type="journal article" date="2016" name="Sci. Rep.">
        <title>Dictyocaulus viviparus genome, variome and transcriptome elucidate lungworm biology and support future intervention.</title>
        <authorList>
            <person name="McNulty S.N."/>
            <person name="Strube C."/>
            <person name="Rosa B.A."/>
            <person name="Martin J.C."/>
            <person name="Tyagi R."/>
            <person name="Choi Y.J."/>
            <person name="Wang Q."/>
            <person name="Hallsworth Pepin K."/>
            <person name="Zhang X."/>
            <person name="Ozersky P."/>
            <person name="Wilson R.K."/>
            <person name="Sternberg P.W."/>
            <person name="Gasser R.B."/>
            <person name="Mitreva M."/>
        </authorList>
    </citation>
    <scope>NUCLEOTIDE SEQUENCE [LARGE SCALE GENOMIC DNA]</scope>
    <source>
        <strain evidence="3">HannoverDv2000</strain>
    </source>
</reference>
<accession>A0A0D8XHX5</accession>
<evidence type="ECO:0000313" key="2">
    <source>
        <dbReference type="EMBL" id="KJH44198.1"/>
    </source>
</evidence>
<dbReference type="Proteomes" id="UP000053766">
    <property type="component" value="Unassembled WGS sequence"/>
</dbReference>
<feature type="region of interest" description="Disordered" evidence="1">
    <location>
        <begin position="162"/>
        <end position="352"/>
    </location>
</feature>
<evidence type="ECO:0000256" key="1">
    <source>
        <dbReference type="SAM" id="MobiDB-lite"/>
    </source>
</evidence>
<keyword evidence="3" id="KW-1185">Reference proteome</keyword>
<proteinExistence type="predicted"/>
<name>A0A0D8XHX5_DICVI</name>
<dbReference type="InterPro" id="IPR029052">
    <property type="entry name" value="Metallo-depent_PP-like"/>
</dbReference>
<feature type="region of interest" description="Disordered" evidence="1">
    <location>
        <begin position="67"/>
        <end position="137"/>
    </location>
</feature>
<feature type="compositionally biased region" description="Polar residues" evidence="1">
    <location>
        <begin position="267"/>
        <end position="278"/>
    </location>
</feature>
<feature type="compositionally biased region" description="Polar residues" evidence="1">
    <location>
        <begin position="210"/>
        <end position="231"/>
    </location>
</feature>
<dbReference type="SUPFAM" id="SSF56300">
    <property type="entry name" value="Metallo-dependent phosphatases"/>
    <property type="match status" value="1"/>
</dbReference>
<dbReference type="AlphaFoldDB" id="A0A0D8XHX5"/>
<reference evidence="2 3" key="1">
    <citation type="submission" date="2013-11" db="EMBL/GenBank/DDBJ databases">
        <title>Draft genome of the bovine lungworm Dictyocaulus viviparus.</title>
        <authorList>
            <person name="Mitreva M."/>
        </authorList>
    </citation>
    <scope>NUCLEOTIDE SEQUENCE [LARGE SCALE GENOMIC DNA]</scope>
    <source>
        <strain evidence="2 3">HannoverDv2000</strain>
    </source>
</reference>
<sequence length="352" mass="37866">MFDRKLITVFSAPNYCGTDGNAASVMKVSRRLELSFITLKPRLDTSRLSEEKRLLLEKMLVDAMAKSPDPYSRLSTTGKNEKNESGHIDDSSLIGPPPVPGQVKPPAGKKDDCSTDMNDLENDKPPTNLVQQQPHPSYSYTPLVKEEFIKGVQYGTKDSALNNSSMIISPKKRDTTPSPPSYSTSPSKGSSPAPNVKAGSSKSTKPDMLKTNTNNTKDLSSSAATSKTVGPQTKACVKPISPHTKATPISPVTKVTAVPLHKPISPKIQSLSTRPNTKNSTESENSSSSSSTSLLGSVHQSRQPSKIPKPQSVAEATKNAMVSIRTPPQPHPKSPFEIINATEKALRSPRQA</sequence>
<feature type="compositionally biased region" description="Polar residues" evidence="1">
    <location>
        <begin position="294"/>
        <end position="304"/>
    </location>
</feature>
<dbReference type="EMBL" id="KN716491">
    <property type="protein sequence ID" value="KJH44198.1"/>
    <property type="molecule type" value="Genomic_DNA"/>
</dbReference>
<feature type="compositionally biased region" description="Basic and acidic residues" evidence="1">
    <location>
        <begin position="79"/>
        <end position="90"/>
    </location>
</feature>
<feature type="compositionally biased region" description="Low complexity" evidence="1">
    <location>
        <begin position="181"/>
        <end position="194"/>
    </location>
</feature>
<feature type="compositionally biased region" description="Polar residues" evidence="1">
    <location>
        <begin position="128"/>
        <end position="137"/>
    </location>
</feature>